<comment type="similarity">
    <text evidence="2">Belongs to the TonB-dependent receptor family. Hemoglobin/haptoglobin binding protein subfamily.</text>
</comment>
<evidence type="ECO:0000256" key="3">
    <source>
        <dbReference type="ARBA" id="ARBA00022448"/>
    </source>
</evidence>
<feature type="signal peptide" evidence="13">
    <location>
        <begin position="1"/>
        <end position="23"/>
    </location>
</feature>
<comment type="caution">
    <text evidence="16">The sequence shown here is derived from an EMBL/GenBank/DDBJ whole genome shotgun (WGS) entry which is preliminary data.</text>
</comment>
<dbReference type="InterPro" id="IPR000531">
    <property type="entry name" value="Beta-barrel_TonB"/>
</dbReference>
<evidence type="ECO:0000256" key="11">
    <source>
        <dbReference type="PROSITE-ProRule" id="PRU01360"/>
    </source>
</evidence>
<evidence type="ECO:0000256" key="6">
    <source>
        <dbReference type="ARBA" id="ARBA00022729"/>
    </source>
</evidence>
<dbReference type="Pfam" id="PF00593">
    <property type="entry name" value="TonB_dep_Rec_b-barrel"/>
    <property type="match status" value="1"/>
</dbReference>
<evidence type="ECO:0000256" key="12">
    <source>
        <dbReference type="RuleBase" id="RU003357"/>
    </source>
</evidence>
<evidence type="ECO:0000256" key="2">
    <source>
        <dbReference type="ARBA" id="ARBA00008143"/>
    </source>
</evidence>
<sequence>MSMFRLTPLAAVIFAVLVAPVRADDSAATAENTTELPKVQVTAISSSLQLNTPGTVTQISRQQMDEHLVSNIRDLVRYEPGVSVIGTAGRFGLDSFNIRGLSGNRTRIEIDGVSMPSSFGAGVGGGSFRAGRNFVDLDTVRQVEIVRGPASAIYPSDSLGGMVSLRTKDPVDYLTDGRHVYLSLKEQYDTTDRSLSSAATLAGGNAQNGIVFIFNHREGHETDNKGDIGGYGAARTRPDPLTYGLDSFLAKYVHTSAKGRLDRVTVEGSQLRTKTNSWSAMGGAVGYYHSQDENRRVRGSVGQEYTAIDSPIVSSLEWNVYAQNARSTTDTQTETAAYRRNFNNMPLRERVMGGKLVAVKRLGDDSAVAQSISYGVELSRTTADSWASGYGQSKATGATGTTTPYMPGRYPMHLIPKSDTDRWSVFAEDEITLLDSHLQITPGVRVDRYEYKPDNDALYQKYNPTFVAQNYEKTHTSPKLGVIWRINDVYSVYGNYAQGFRPPLYSEIAGAWNEQPIASINIAYLPNNNLKAETSKGLELGFRGHGTAGWFNVAAYYNKYRDFIWSGYALPAAQVPDWAYQMAPGARVNMFFQAVNAPRAVIKGAEASGALRLETFADALQGWQLKGSASITSGKLIEPGSDGYSPLNTVDPAKLVLGVSYDATQWGAELVGTGVRRHTQLSLPTAFRPPGYATIDLYGHYEPVKNLTLYAGVTNLADRKYWDWGNLNSGVLGNLITGNGANDAGTGGIPADRLTMPGRTFSIAARIAL</sequence>
<dbReference type="InterPro" id="IPR037066">
    <property type="entry name" value="Plug_dom_sf"/>
</dbReference>
<dbReference type="InterPro" id="IPR011276">
    <property type="entry name" value="TonB_haem/Hb_rcpt"/>
</dbReference>
<dbReference type="Pfam" id="PF07715">
    <property type="entry name" value="Plug"/>
    <property type="match status" value="1"/>
</dbReference>
<evidence type="ECO:0000313" key="16">
    <source>
        <dbReference type="EMBL" id="TCI08261.1"/>
    </source>
</evidence>
<keyword evidence="17" id="KW-1185">Reference proteome</keyword>
<dbReference type="Proteomes" id="UP000291822">
    <property type="component" value="Unassembled WGS sequence"/>
</dbReference>
<evidence type="ECO:0000256" key="9">
    <source>
        <dbReference type="ARBA" id="ARBA00023170"/>
    </source>
</evidence>
<keyword evidence="8 11" id="KW-0472">Membrane</keyword>
<dbReference type="InterPro" id="IPR036942">
    <property type="entry name" value="Beta-barrel_TonB_sf"/>
</dbReference>
<evidence type="ECO:0000256" key="1">
    <source>
        <dbReference type="ARBA" id="ARBA00004571"/>
    </source>
</evidence>
<keyword evidence="7 12" id="KW-0798">TonB box</keyword>
<dbReference type="RefSeq" id="WP_131151798.1">
    <property type="nucleotide sequence ID" value="NZ_SJTG01000004.1"/>
</dbReference>
<name>A0A4R0YP15_9GAMM</name>
<dbReference type="NCBIfam" id="TIGR01785">
    <property type="entry name" value="TonB-hemin"/>
    <property type="match status" value="1"/>
</dbReference>
<dbReference type="GO" id="GO:0044718">
    <property type="term" value="P:siderophore transmembrane transport"/>
    <property type="evidence" value="ECO:0007669"/>
    <property type="project" value="TreeGrafter"/>
</dbReference>
<evidence type="ECO:0000313" key="17">
    <source>
        <dbReference type="Proteomes" id="UP000291822"/>
    </source>
</evidence>
<comment type="subcellular location">
    <subcellularLocation>
        <location evidence="1 11">Cell outer membrane</location>
        <topology evidence="1 11">Multi-pass membrane protein</topology>
    </subcellularLocation>
</comment>
<dbReference type="SUPFAM" id="SSF56935">
    <property type="entry name" value="Porins"/>
    <property type="match status" value="1"/>
</dbReference>
<dbReference type="GO" id="GO:0015344">
    <property type="term" value="F:siderophore uptake transmembrane transporter activity"/>
    <property type="evidence" value="ECO:0007669"/>
    <property type="project" value="TreeGrafter"/>
</dbReference>
<dbReference type="NCBIfam" id="TIGR01786">
    <property type="entry name" value="TonB-hemlactrns"/>
    <property type="match status" value="1"/>
</dbReference>
<feature type="domain" description="TonB-dependent receptor-like beta-barrel" evidence="14">
    <location>
        <begin position="262"/>
        <end position="716"/>
    </location>
</feature>
<keyword evidence="4 11" id="KW-1134">Transmembrane beta strand</keyword>
<evidence type="ECO:0000256" key="5">
    <source>
        <dbReference type="ARBA" id="ARBA00022692"/>
    </source>
</evidence>
<dbReference type="InterPro" id="IPR039426">
    <property type="entry name" value="TonB-dep_rcpt-like"/>
</dbReference>
<dbReference type="Gene3D" id="2.170.130.10">
    <property type="entry name" value="TonB-dependent receptor, plug domain"/>
    <property type="match status" value="1"/>
</dbReference>
<dbReference type="PANTHER" id="PTHR30069:SF29">
    <property type="entry name" value="HEMOGLOBIN AND HEMOGLOBIN-HAPTOGLOBIN-BINDING PROTEIN 1-RELATED"/>
    <property type="match status" value="1"/>
</dbReference>
<keyword evidence="9 16" id="KW-0675">Receptor</keyword>
<dbReference type="PROSITE" id="PS52016">
    <property type="entry name" value="TONB_DEPENDENT_REC_3"/>
    <property type="match status" value="1"/>
</dbReference>
<organism evidence="16 17">
    <name type="scientific">Dyella soli</name>
    <dbReference type="NCBI Taxonomy" id="522319"/>
    <lineage>
        <taxon>Bacteria</taxon>
        <taxon>Pseudomonadati</taxon>
        <taxon>Pseudomonadota</taxon>
        <taxon>Gammaproteobacteria</taxon>
        <taxon>Lysobacterales</taxon>
        <taxon>Rhodanobacteraceae</taxon>
        <taxon>Dyella</taxon>
    </lineage>
</organism>
<evidence type="ECO:0000256" key="8">
    <source>
        <dbReference type="ARBA" id="ARBA00023136"/>
    </source>
</evidence>
<evidence type="ECO:0000259" key="14">
    <source>
        <dbReference type="Pfam" id="PF00593"/>
    </source>
</evidence>
<dbReference type="GO" id="GO:0009279">
    <property type="term" value="C:cell outer membrane"/>
    <property type="evidence" value="ECO:0007669"/>
    <property type="project" value="UniProtKB-SubCell"/>
</dbReference>
<keyword evidence="5 11" id="KW-0812">Transmembrane</keyword>
<keyword evidence="3 11" id="KW-0813">Transport</keyword>
<evidence type="ECO:0000256" key="4">
    <source>
        <dbReference type="ARBA" id="ARBA00022452"/>
    </source>
</evidence>
<proteinExistence type="inferred from homology"/>
<feature type="chain" id="PRO_5020563132" evidence="13">
    <location>
        <begin position="24"/>
        <end position="769"/>
    </location>
</feature>
<protein>
    <submittedName>
        <fullName evidence="16">TonB-dependent hemoglobin/transferrin/lactoferrin family receptor</fullName>
    </submittedName>
</protein>
<feature type="domain" description="TonB-dependent receptor plug" evidence="15">
    <location>
        <begin position="50"/>
        <end position="161"/>
    </location>
</feature>
<reference evidence="16 17" key="1">
    <citation type="submission" date="2019-02" db="EMBL/GenBank/DDBJ databases">
        <title>Dyella amyloliquefaciens sp. nov., isolated from forest soil.</title>
        <authorList>
            <person name="Gao Z.-H."/>
            <person name="Qiu L.-H."/>
        </authorList>
    </citation>
    <scope>NUCLEOTIDE SEQUENCE [LARGE SCALE GENOMIC DNA]</scope>
    <source>
        <strain evidence="16 17">KACC 12747</strain>
    </source>
</reference>
<keyword evidence="6 13" id="KW-0732">Signal</keyword>
<evidence type="ECO:0000256" key="7">
    <source>
        <dbReference type="ARBA" id="ARBA00023077"/>
    </source>
</evidence>
<dbReference type="GO" id="GO:0015232">
    <property type="term" value="F:heme transmembrane transporter activity"/>
    <property type="evidence" value="ECO:0007669"/>
    <property type="project" value="InterPro"/>
</dbReference>
<dbReference type="AlphaFoldDB" id="A0A4R0YP15"/>
<keyword evidence="10 11" id="KW-0998">Cell outer membrane</keyword>
<dbReference type="Gene3D" id="2.40.170.20">
    <property type="entry name" value="TonB-dependent receptor, beta-barrel domain"/>
    <property type="match status" value="1"/>
</dbReference>
<dbReference type="InterPro" id="IPR012910">
    <property type="entry name" value="Plug_dom"/>
</dbReference>
<dbReference type="PANTHER" id="PTHR30069">
    <property type="entry name" value="TONB-DEPENDENT OUTER MEMBRANE RECEPTOR"/>
    <property type="match status" value="1"/>
</dbReference>
<evidence type="ECO:0000259" key="15">
    <source>
        <dbReference type="Pfam" id="PF07715"/>
    </source>
</evidence>
<dbReference type="EMBL" id="SJTG01000004">
    <property type="protein sequence ID" value="TCI08261.1"/>
    <property type="molecule type" value="Genomic_DNA"/>
</dbReference>
<accession>A0A4R0YP15</accession>
<gene>
    <name evidence="16" type="ORF">EZM97_26855</name>
</gene>
<dbReference type="CDD" id="cd01347">
    <property type="entry name" value="ligand_gated_channel"/>
    <property type="match status" value="1"/>
</dbReference>
<evidence type="ECO:0000256" key="13">
    <source>
        <dbReference type="SAM" id="SignalP"/>
    </source>
</evidence>
<evidence type="ECO:0000256" key="10">
    <source>
        <dbReference type="ARBA" id="ARBA00023237"/>
    </source>
</evidence>
<dbReference type="InterPro" id="IPR010949">
    <property type="entry name" value="TonB_Hb/transfer/lactofer_rcpt"/>
</dbReference>